<reference evidence="1 2" key="1">
    <citation type="submission" date="2005-03" db="EMBL/GenBank/DDBJ databases">
        <title>Brevibacillus brevis strain 47, complete genome.</title>
        <authorList>
            <person name="Hosoyama A."/>
            <person name="Yamada R."/>
            <person name="Hongo Y."/>
            <person name="Terui Y."/>
            <person name="Ankai A."/>
            <person name="Masuyama W."/>
            <person name="Sekiguchi M."/>
            <person name="Takeda T."/>
            <person name="Asano K."/>
            <person name="Ohji S."/>
            <person name="Ichikawa N."/>
            <person name="Narita S."/>
            <person name="Aoki N."/>
            <person name="Miura H."/>
            <person name="Matsushita S."/>
            <person name="Sekigawa T."/>
            <person name="Yamagata H."/>
            <person name="Yoshikawa H."/>
            <person name="Udaka S."/>
            <person name="Tanikawa S."/>
            <person name="Fujita N."/>
        </authorList>
    </citation>
    <scope>NUCLEOTIDE SEQUENCE [LARGE SCALE GENOMIC DNA]</scope>
    <source>
        <strain evidence="2">47 / JCM 6285 / NBRC 100599</strain>
    </source>
</reference>
<accession>C0ZDY1</accession>
<dbReference type="HOGENOM" id="CLU_3402435_0_0_9"/>
<gene>
    <name evidence="1" type="ordered locus">BBR47_30130</name>
</gene>
<name>C0ZDY1_BREBN</name>
<dbReference type="Proteomes" id="UP000001877">
    <property type="component" value="Chromosome"/>
</dbReference>
<protein>
    <submittedName>
        <fullName evidence="1">Uncharacterized protein</fullName>
    </submittedName>
</protein>
<evidence type="ECO:0000313" key="2">
    <source>
        <dbReference type="Proteomes" id="UP000001877"/>
    </source>
</evidence>
<organism evidence="1 2">
    <name type="scientific">Brevibacillus brevis (strain 47 / JCM 6285 / NBRC 100599)</name>
    <dbReference type="NCBI Taxonomy" id="358681"/>
    <lineage>
        <taxon>Bacteria</taxon>
        <taxon>Bacillati</taxon>
        <taxon>Bacillota</taxon>
        <taxon>Bacilli</taxon>
        <taxon>Bacillales</taxon>
        <taxon>Paenibacillaceae</taxon>
        <taxon>Brevibacillus</taxon>
    </lineage>
</organism>
<dbReference type="KEGG" id="bbe:BBR47_30130"/>
<keyword evidence="2" id="KW-1185">Reference proteome</keyword>
<dbReference type="EMBL" id="AP008955">
    <property type="protein sequence ID" value="BAH43990.1"/>
    <property type="molecule type" value="Genomic_DNA"/>
</dbReference>
<evidence type="ECO:0000313" key="1">
    <source>
        <dbReference type="EMBL" id="BAH43990.1"/>
    </source>
</evidence>
<sequence length="30" mass="3268">MITEECVKDQVVGIDVSKGSSIVQAFVKKE</sequence>
<dbReference type="AlphaFoldDB" id="C0ZDY1"/>
<proteinExistence type="predicted"/>